<keyword evidence="4 6" id="KW-1133">Transmembrane helix</keyword>
<dbReference type="OrthoDB" id="8904098at2759"/>
<gene>
    <name evidence="7" type="ORF">J1N35_010150</name>
</gene>
<proteinExistence type="inferred from homology"/>
<comment type="similarity">
    <text evidence="2">Belongs to the major facilitator superfamily. Proton-dependent oligopeptide transporter (POT/PTR) (TC 2.A.17) family.</text>
</comment>
<dbReference type="InterPro" id="IPR036259">
    <property type="entry name" value="MFS_trans_sf"/>
</dbReference>
<evidence type="ECO:0000313" key="8">
    <source>
        <dbReference type="Proteomes" id="UP000828251"/>
    </source>
</evidence>
<dbReference type="GO" id="GO:0022857">
    <property type="term" value="F:transmembrane transporter activity"/>
    <property type="evidence" value="ECO:0007669"/>
    <property type="project" value="InterPro"/>
</dbReference>
<feature type="transmembrane region" description="Helical" evidence="6">
    <location>
        <begin position="34"/>
        <end position="52"/>
    </location>
</feature>
<evidence type="ECO:0000313" key="7">
    <source>
        <dbReference type="EMBL" id="KAH1106382.1"/>
    </source>
</evidence>
<comment type="subcellular location">
    <subcellularLocation>
        <location evidence="1">Membrane</location>
        <topology evidence="1">Multi-pass membrane protein</topology>
    </subcellularLocation>
</comment>
<evidence type="ECO:0000256" key="3">
    <source>
        <dbReference type="ARBA" id="ARBA00022692"/>
    </source>
</evidence>
<dbReference type="GO" id="GO:0016020">
    <property type="term" value="C:membrane"/>
    <property type="evidence" value="ECO:0007669"/>
    <property type="project" value="UniProtKB-SubCell"/>
</dbReference>
<keyword evidence="8" id="KW-1185">Reference proteome</keyword>
<comment type="caution">
    <text evidence="7">The sequence shown here is derived from an EMBL/GenBank/DDBJ whole genome shotgun (WGS) entry which is preliminary data.</text>
</comment>
<dbReference type="PANTHER" id="PTHR11654">
    <property type="entry name" value="OLIGOPEPTIDE TRANSPORTER-RELATED"/>
    <property type="match status" value="1"/>
</dbReference>
<dbReference type="EMBL" id="JAIQCV010000004">
    <property type="protein sequence ID" value="KAH1106382.1"/>
    <property type="molecule type" value="Genomic_DNA"/>
</dbReference>
<accession>A0A9D3W0K8</accession>
<keyword evidence="5 6" id="KW-0472">Membrane</keyword>
<evidence type="ECO:0000256" key="1">
    <source>
        <dbReference type="ARBA" id="ARBA00004141"/>
    </source>
</evidence>
<evidence type="ECO:0000256" key="4">
    <source>
        <dbReference type="ARBA" id="ARBA00022989"/>
    </source>
</evidence>
<sequence length="101" mass="11400">MTNFFNWSFFFINIGSLGSVTILVYIQDNLGREWGYDTCACAILMGLVVFLLGTKPYRFKKLVGSPLTQIAAMFVAAWKKRHLELPSDLSLLFNIDDVTEG</sequence>
<dbReference type="Pfam" id="PF00854">
    <property type="entry name" value="PTR2"/>
    <property type="match status" value="1"/>
</dbReference>
<dbReference type="InterPro" id="IPR000109">
    <property type="entry name" value="POT_fam"/>
</dbReference>
<dbReference type="Proteomes" id="UP000828251">
    <property type="component" value="Unassembled WGS sequence"/>
</dbReference>
<name>A0A9D3W0K8_9ROSI</name>
<dbReference type="AlphaFoldDB" id="A0A9D3W0K8"/>
<feature type="transmembrane region" description="Helical" evidence="6">
    <location>
        <begin position="7"/>
        <end position="28"/>
    </location>
</feature>
<reference evidence="7 8" key="1">
    <citation type="journal article" date="2021" name="Plant Biotechnol. J.">
        <title>Multi-omics assisted identification of the key and species-specific regulatory components of drought-tolerant mechanisms in Gossypium stocksii.</title>
        <authorList>
            <person name="Yu D."/>
            <person name="Ke L."/>
            <person name="Zhang D."/>
            <person name="Wu Y."/>
            <person name="Sun Y."/>
            <person name="Mei J."/>
            <person name="Sun J."/>
            <person name="Sun Y."/>
        </authorList>
    </citation>
    <scope>NUCLEOTIDE SEQUENCE [LARGE SCALE GENOMIC DNA]</scope>
    <source>
        <strain evidence="8">cv. E1</strain>
        <tissue evidence="7">Leaf</tissue>
    </source>
</reference>
<evidence type="ECO:0000256" key="2">
    <source>
        <dbReference type="ARBA" id="ARBA00005982"/>
    </source>
</evidence>
<protein>
    <submittedName>
        <fullName evidence="7">Uncharacterized protein</fullName>
    </submittedName>
</protein>
<organism evidence="7 8">
    <name type="scientific">Gossypium stocksii</name>
    <dbReference type="NCBI Taxonomy" id="47602"/>
    <lineage>
        <taxon>Eukaryota</taxon>
        <taxon>Viridiplantae</taxon>
        <taxon>Streptophyta</taxon>
        <taxon>Embryophyta</taxon>
        <taxon>Tracheophyta</taxon>
        <taxon>Spermatophyta</taxon>
        <taxon>Magnoliopsida</taxon>
        <taxon>eudicotyledons</taxon>
        <taxon>Gunneridae</taxon>
        <taxon>Pentapetalae</taxon>
        <taxon>rosids</taxon>
        <taxon>malvids</taxon>
        <taxon>Malvales</taxon>
        <taxon>Malvaceae</taxon>
        <taxon>Malvoideae</taxon>
        <taxon>Gossypium</taxon>
    </lineage>
</organism>
<evidence type="ECO:0000256" key="6">
    <source>
        <dbReference type="SAM" id="Phobius"/>
    </source>
</evidence>
<evidence type="ECO:0000256" key="5">
    <source>
        <dbReference type="ARBA" id="ARBA00023136"/>
    </source>
</evidence>
<keyword evidence="3 6" id="KW-0812">Transmembrane</keyword>
<dbReference type="Gene3D" id="1.20.1250.20">
    <property type="entry name" value="MFS general substrate transporter like domains"/>
    <property type="match status" value="1"/>
</dbReference>